<sequence>MSLFILVVFLAPIVVEILFLASLARKRLERIAGLAPNPSSTLRIYYNLKKSVSILIYRSTPSTISFTKINSSAECERNVSPGPNFKD</sequence>
<keyword evidence="1" id="KW-0812">Transmembrane</keyword>
<dbReference type="AlphaFoldDB" id="A0A1M5MEX4"/>
<protein>
    <submittedName>
        <fullName evidence="2">Uncharacterized protein</fullName>
    </submittedName>
</protein>
<dbReference type="EMBL" id="FQWH01000004">
    <property type="protein sequence ID" value="SHG75880.1"/>
    <property type="molecule type" value="Genomic_DNA"/>
</dbReference>
<evidence type="ECO:0000256" key="1">
    <source>
        <dbReference type="SAM" id="Phobius"/>
    </source>
</evidence>
<dbReference type="Proteomes" id="UP000184112">
    <property type="component" value="Unassembled WGS sequence"/>
</dbReference>
<feature type="transmembrane region" description="Helical" evidence="1">
    <location>
        <begin position="6"/>
        <end position="24"/>
    </location>
</feature>
<reference evidence="2 3" key="1">
    <citation type="submission" date="2016-11" db="EMBL/GenBank/DDBJ databases">
        <authorList>
            <person name="Jaros S."/>
            <person name="Januszkiewicz K."/>
            <person name="Wedrychowicz H."/>
        </authorList>
    </citation>
    <scope>NUCLEOTIDE SEQUENCE [LARGE SCALE GENOMIC DNA]</scope>
    <source>
        <strain evidence="2 3">DSM 6792</strain>
    </source>
</reference>
<evidence type="ECO:0000313" key="2">
    <source>
        <dbReference type="EMBL" id="SHG75880.1"/>
    </source>
</evidence>
<keyword evidence="1" id="KW-0472">Membrane</keyword>
<accession>A0A1M5MEX4</accession>
<name>A0A1M5MEX4_FLAJO</name>
<keyword evidence="1" id="KW-1133">Transmembrane helix</keyword>
<evidence type="ECO:0000313" key="3">
    <source>
        <dbReference type="Proteomes" id="UP000184112"/>
    </source>
</evidence>
<organism evidence="2 3">
    <name type="scientific">Flavobacterium johnsoniae</name>
    <name type="common">Cytophaga johnsonae</name>
    <dbReference type="NCBI Taxonomy" id="986"/>
    <lineage>
        <taxon>Bacteria</taxon>
        <taxon>Pseudomonadati</taxon>
        <taxon>Bacteroidota</taxon>
        <taxon>Flavobacteriia</taxon>
        <taxon>Flavobacteriales</taxon>
        <taxon>Flavobacteriaceae</taxon>
        <taxon>Flavobacterium</taxon>
    </lineage>
</organism>
<proteinExistence type="predicted"/>
<gene>
    <name evidence="2" type="ORF">SAMN05444388_104153</name>
</gene>